<dbReference type="Ensembl" id="ENSPMET00000031176.1">
    <property type="protein sequence ID" value="ENSPMEP00000010881.1"/>
    <property type="gene ID" value="ENSPMEG00000012880.1"/>
</dbReference>
<proteinExistence type="predicted"/>
<accession>A0A3B3X757</accession>
<evidence type="ECO:0000313" key="1">
    <source>
        <dbReference type="Ensembl" id="ENSPMEP00000010881.1"/>
    </source>
</evidence>
<protein>
    <submittedName>
        <fullName evidence="1">Uncharacterized protein</fullName>
    </submittedName>
</protein>
<evidence type="ECO:0000313" key="2">
    <source>
        <dbReference type="Proteomes" id="UP000261480"/>
    </source>
</evidence>
<keyword evidence="2" id="KW-1185">Reference proteome</keyword>
<sequence length="57" mass="6570">MFQMLKLFLAPSEPVHTYSVFSPVWFYLQRSGWWSSCPCPRCPGSSACPSRQGKRRS</sequence>
<dbReference type="AlphaFoldDB" id="A0A3B3X757"/>
<dbReference type="Proteomes" id="UP000261480">
    <property type="component" value="Unplaced"/>
</dbReference>
<reference evidence="1" key="2">
    <citation type="submission" date="2025-09" db="UniProtKB">
        <authorList>
            <consortium name="Ensembl"/>
        </authorList>
    </citation>
    <scope>IDENTIFICATION</scope>
</reference>
<name>A0A3B3X757_9TELE</name>
<organism evidence="1 2">
    <name type="scientific">Poecilia mexicana</name>
    <dbReference type="NCBI Taxonomy" id="48701"/>
    <lineage>
        <taxon>Eukaryota</taxon>
        <taxon>Metazoa</taxon>
        <taxon>Chordata</taxon>
        <taxon>Craniata</taxon>
        <taxon>Vertebrata</taxon>
        <taxon>Euteleostomi</taxon>
        <taxon>Actinopterygii</taxon>
        <taxon>Neopterygii</taxon>
        <taxon>Teleostei</taxon>
        <taxon>Neoteleostei</taxon>
        <taxon>Acanthomorphata</taxon>
        <taxon>Ovalentaria</taxon>
        <taxon>Atherinomorphae</taxon>
        <taxon>Cyprinodontiformes</taxon>
        <taxon>Poeciliidae</taxon>
        <taxon>Poeciliinae</taxon>
        <taxon>Poecilia</taxon>
    </lineage>
</organism>
<reference evidence="1" key="1">
    <citation type="submission" date="2025-08" db="UniProtKB">
        <authorList>
            <consortium name="Ensembl"/>
        </authorList>
    </citation>
    <scope>IDENTIFICATION</scope>
</reference>